<evidence type="ECO:0000313" key="2">
    <source>
        <dbReference type="EMBL" id="SEN39756.1"/>
    </source>
</evidence>
<evidence type="ECO:0008006" key="4">
    <source>
        <dbReference type="Google" id="ProtNLM"/>
    </source>
</evidence>
<dbReference type="Proteomes" id="UP000183002">
    <property type="component" value="Unassembled WGS sequence"/>
</dbReference>
<keyword evidence="1" id="KW-0472">Membrane</keyword>
<dbReference type="InterPro" id="IPR020308">
    <property type="entry name" value="Uncharacterised_Ynq1"/>
</dbReference>
<reference evidence="2 3" key="1">
    <citation type="submission" date="2016-10" db="EMBL/GenBank/DDBJ databases">
        <authorList>
            <person name="de Groot N.N."/>
        </authorList>
    </citation>
    <scope>NUCLEOTIDE SEQUENCE [LARGE SCALE GENOMIC DNA]</scope>
    <source>
        <strain evidence="2 3">CGMCC 1.10836</strain>
    </source>
</reference>
<proteinExistence type="predicted"/>
<evidence type="ECO:0000313" key="3">
    <source>
        <dbReference type="Proteomes" id="UP000183002"/>
    </source>
</evidence>
<dbReference type="Pfam" id="PF17272">
    <property type="entry name" value="DUF5337"/>
    <property type="match status" value="1"/>
</dbReference>
<name>A0A1H8G6W0_9RHOB</name>
<keyword evidence="3" id="KW-1185">Reference proteome</keyword>
<feature type="transmembrane region" description="Helical" evidence="1">
    <location>
        <begin position="18"/>
        <end position="37"/>
    </location>
</feature>
<gene>
    <name evidence="2" type="ORF">SAMN05216227_101322</name>
</gene>
<dbReference type="RefSeq" id="WP_050518152.1">
    <property type="nucleotide sequence ID" value="NZ_FOCO01000013.1"/>
</dbReference>
<keyword evidence="1" id="KW-1133">Transmembrane helix</keyword>
<dbReference type="EMBL" id="FOCO01000013">
    <property type="protein sequence ID" value="SEN39756.1"/>
    <property type="molecule type" value="Genomic_DNA"/>
</dbReference>
<keyword evidence="1" id="KW-0812">Transmembrane</keyword>
<organism evidence="2 3">
    <name type="scientific">Pseudorhodobacter antarcticus</name>
    <dbReference type="NCBI Taxonomy" id="1077947"/>
    <lineage>
        <taxon>Bacteria</taxon>
        <taxon>Pseudomonadati</taxon>
        <taxon>Pseudomonadota</taxon>
        <taxon>Alphaproteobacteria</taxon>
        <taxon>Rhodobacterales</taxon>
        <taxon>Paracoccaceae</taxon>
        <taxon>Pseudorhodobacter</taxon>
    </lineage>
</organism>
<dbReference type="STRING" id="1077947.SAMN05216227_101322"/>
<dbReference type="AlphaFoldDB" id="A0A1H8G6W0"/>
<dbReference type="OrthoDB" id="7658896at2"/>
<accession>A0A1H8G6W0</accession>
<protein>
    <recommendedName>
        <fullName evidence="4">DUF5337 domain-containing protein</fullName>
    </recommendedName>
</protein>
<sequence length="80" mass="9069">MSKSQPSKIDVQNAKDSCLVAIVLVGTMALWLGAQWMGGELGWEPRFVFLFDLAALAAFFWTMVVTYRIWRRNKSVSGRN</sequence>
<evidence type="ECO:0000256" key="1">
    <source>
        <dbReference type="SAM" id="Phobius"/>
    </source>
</evidence>
<feature type="transmembrane region" description="Helical" evidence="1">
    <location>
        <begin position="49"/>
        <end position="70"/>
    </location>
</feature>